<evidence type="ECO:0000256" key="1">
    <source>
        <dbReference type="ARBA" id="ARBA00011079"/>
    </source>
</evidence>
<dbReference type="GO" id="GO:0008239">
    <property type="term" value="F:dipeptidyl-peptidase activity"/>
    <property type="evidence" value="ECO:0007669"/>
    <property type="project" value="TreeGrafter"/>
</dbReference>
<dbReference type="EMBL" id="CAJPDR010000438">
    <property type="protein sequence ID" value="CAF9936310.1"/>
    <property type="molecule type" value="Genomic_DNA"/>
</dbReference>
<dbReference type="SUPFAM" id="SSF53474">
    <property type="entry name" value="alpha/beta-Hydrolases"/>
    <property type="match status" value="1"/>
</dbReference>
<comment type="similarity">
    <text evidence="1">Belongs to the peptidase S28 family.</text>
</comment>
<dbReference type="GO" id="GO:0006508">
    <property type="term" value="P:proteolysis"/>
    <property type="evidence" value="ECO:0007669"/>
    <property type="project" value="UniProtKB-KW"/>
</dbReference>
<dbReference type="Gene3D" id="3.40.50.1820">
    <property type="entry name" value="alpha/beta hydrolase"/>
    <property type="match status" value="2"/>
</dbReference>
<evidence type="ECO:0000313" key="7">
    <source>
        <dbReference type="EMBL" id="CAF9936310.1"/>
    </source>
</evidence>
<comment type="caution">
    <text evidence="7">The sequence shown here is derived from an EMBL/GenBank/DDBJ whole genome shotgun (WGS) entry which is preliminary data.</text>
</comment>
<dbReference type="FunFam" id="3.40.50.1820:FF:000251">
    <property type="entry name" value="Extracelular serine carboxypeptidase, putative"/>
    <property type="match status" value="1"/>
</dbReference>
<keyword evidence="4" id="KW-0378">Hydrolase</keyword>
<evidence type="ECO:0000313" key="8">
    <source>
        <dbReference type="Proteomes" id="UP000664203"/>
    </source>
</evidence>
<evidence type="ECO:0000256" key="4">
    <source>
        <dbReference type="ARBA" id="ARBA00022801"/>
    </source>
</evidence>
<gene>
    <name evidence="7" type="ORF">ALECFALPRED_006762</name>
</gene>
<organism evidence="7 8">
    <name type="scientific">Alectoria fallacina</name>
    <dbReference type="NCBI Taxonomy" id="1903189"/>
    <lineage>
        <taxon>Eukaryota</taxon>
        <taxon>Fungi</taxon>
        <taxon>Dikarya</taxon>
        <taxon>Ascomycota</taxon>
        <taxon>Pezizomycotina</taxon>
        <taxon>Lecanoromycetes</taxon>
        <taxon>OSLEUM clade</taxon>
        <taxon>Lecanoromycetidae</taxon>
        <taxon>Lecanorales</taxon>
        <taxon>Lecanorineae</taxon>
        <taxon>Parmeliaceae</taxon>
        <taxon>Alectoria</taxon>
    </lineage>
</organism>
<evidence type="ECO:0000256" key="5">
    <source>
        <dbReference type="ARBA" id="ARBA00023180"/>
    </source>
</evidence>
<keyword evidence="3 6" id="KW-0732">Signal</keyword>
<keyword evidence="2" id="KW-0645">Protease</keyword>
<evidence type="ECO:0000256" key="2">
    <source>
        <dbReference type="ARBA" id="ARBA00022670"/>
    </source>
</evidence>
<evidence type="ECO:0000256" key="6">
    <source>
        <dbReference type="SAM" id="SignalP"/>
    </source>
</evidence>
<dbReference type="InterPro" id="IPR008758">
    <property type="entry name" value="Peptidase_S28"/>
</dbReference>
<dbReference type="Pfam" id="PF05577">
    <property type="entry name" value="Peptidase_S28"/>
    <property type="match status" value="1"/>
</dbReference>
<accession>A0A8H3IWA3</accession>
<dbReference type="PANTHER" id="PTHR11010">
    <property type="entry name" value="PROTEASE S28 PRO-X CARBOXYPEPTIDASE-RELATED"/>
    <property type="match status" value="1"/>
</dbReference>
<keyword evidence="5" id="KW-0325">Glycoprotein</keyword>
<reference evidence="7" key="1">
    <citation type="submission" date="2021-03" db="EMBL/GenBank/DDBJ databases">
        <authorList>
            <person name="Tagirdzhanova G."/>
        </authorList>
    </citation>
    <scope>NUCLEOTIDE SEQUENCE</scope>
</reference>
<dbReference type="OrthoDB" id="1735038at2759"/>
<dbReference type="AlphaFoldDB" id="A0A8H3IWA3"/>
<feature type="chain" id="PRO_5034603785" evidence="6">
    <location>
        <begin position="19"/>
        <end position="548"/>
    </location>
</feature>
<proteinExistence type="inferred from homology"/>
<protein>
    <submittedName>
        <fullName evidence="7">Uncharacterized protein</fullName>
    </submittedName>
</protein>
<sequence>MHLTIPTLLLSLVSLTIAKSASQPISSLKSGVAPNLSRRQGLLKRDVDPSTLYPAYNLSVPIDHFHNESMYEPHSSGTFNLRYFFDATYYKPGGPVIVLASGEDEATDRLPYLQKGIAHQLAVATNGIAVVLEHRYYGTSFPTPDLSTENLRFLTTQQALADTAFFARNVVFEGLEDQKLTAPHTAYIAYGGSYAGAFVAFLRKTYPDTYFGAISSSGVTKAIYDFWEYYEPVREYGPPDCILATQKLTNIVDNILLGKNESKGLIKELKTAFGLQDIQYNDDFANALSTGIGGWQGRNWDPAVNDPSFSQYCANISANSTLYPVPTNLTSTVKHLVAAGGYASQSATLTTQMLNFISYVNITLVQPCIAGGQTTNECYTTHNTSFYALDDITQTWRSWPYQYCSQWGFLQTGSDVPKNQLPLISRTITLAYESIICRDAFNITTPSDTAIINAYGGYDISYDRLAFIDGEDDPWRGATPHAPEAEPRTSTTDEPFILMAGAVHHWDENGLFPNETTATLPPAPIAETQKDEAAFVKAWMAEWKAGKR</sequence>
<dbReference type="GO" id="GO:0070008">
    <property type="term" value="F:serine-type exopeptidase activity"/>
    <property type="evidence" value="ECO:0007669"/>
    <property type="project" value="InterPro"/>
</dbReference>
<dbReference type="Proteomes" id="UP000664203">
    <property type="component" value="Unassembled WGS sequence"/>
</dbReference>
<name>A0A8H3IWA3_9LECA</name>
<dbReference type="InterPro" id="IPR029058">
    <property type="entry name" value="AB_hydrolase_fold"/>
</dbReference>
<keyword evidence="8" id="KW-1185">Reference proteome</keyword>
<feature type="signal peptide" evidence="6">
    <location>
        <begin position="1"/>
        <end position="18"/>
    </location>
</feature>
<dbReference type="PANTHER" id="PTHR11010:SF117">
    <property type="entry name" value="SERINE PROTEASE 16"/>
    <property type="match status" value="1"/>
</dbReference>
<evidence type="ECO:0000256" key="3">
    <source>
        <dbReference type="ARBA" id="ARBA00022729"/>
    </source>
</evidence>